<dbReference type="SUPFAM" id="SSF52374">
    <property type="entry name" value="Nucleotidylyl transferase"/>
    <property type="match status" value="1"/>
</dbReference>
<dbReference type="InterPro" id="IPR006418">
    <property type="entry name" value="NMN_Atrans_arc"/>
</dbReference>
<name>A0A075H7P1_9ARCH</name>
<keyword evidence="4" id="KW-0520">NAD</keyword>
<organism evidence="6">
    <name type="scientific">uncultured marine thaumarchaeote KM3_49_A08</name>
    <dbReference type="NCBI Taxonomy" id="1456171"/>
    <lineage>
        <taxon>Archaea</taxon>
        <taxon>Nitrososphaerota</taxon>
        <taxon>environmental samples</taxon>
    </lineage>
</organism>
<dbReference type="EC" id="2.7.7.1" evidence="4"/>
<evidence type="ECO:0000256" key="3">
    <source>
        <dbReference type="ARBA" id="ARBA00022695"/>
    </source>
</evidence>
<dbReference type="NCBIfam" id="NF002243">
    <property type="entry name" value="PRK01153.1"/>
    <property type="match status" value="1"/>
</dbReference>
<comment type="pathway">
    <text evidence="4">Cofactor biosynthesis; NAD(+) biosynthesis; NAD(+) from nicotinamide D-ribonucleotide: step 1/1.</text>
</comment>
<dbReference type="InterPro" id="IPR004821">
    <property type="entry name" value="Cyt_trans-like"/>
</dbReference>
<evidence type="ECO:0000313" key="6">
    <source>
        <dbReference type="EMBL" id="AIF11100.1"/>
    </source>
</evidence>
<dbReference type="NCBIfam" id="TIGR00125">
    <property type="entry name" value="cyt_tran_rel"/>
    <property type="match status" value="1"/>
</dbReference>
<dbReference type="HAMAP" id="MF_00243">
    <property type="entry name" value="NMN_adenylyltr"/>
    <property type="match status" value="1"/>
</dbReference>
<sequence>MNGLLIGRFQPFHLGHLEAVHFGLSKVDTLFIGIGSSNKSHQDRNPFTADERKEMITSSLDRKILERVSIYYIPDLGDHSKWTYSIDEIIPNYDAVFSNDDFTHELFGKRGKKIIPVELQDRQNLSGTNIRQMIKDAKFWEDFVPDGTKNVLYMIDAKNRLQDL</sequence>
<dbReference type="GO" id="GO:0000309">
    <property type="term" value="F:nicotinamide-nucleotide adenylyltransferase activity"/>
    <property type="evidence" value="ECO:0007669"/>
    <property type="project" value="UniProtKB-UniRule"/>
</dbReference>
<dbReference type="PANTHER" id="PTHR21342:SF0">
    <property type="entry name" value="BIFUNCTIONAL NMN ADENYLYLTRANSFERASE_NUDIX HYDROLASE"/>
    <property type="match status" value="1"/>
</dbReference>
<dbReference type="EMBL" id="KF900909">
    <property type="protein sequence ID" value="AIF11100.1"/>
    <property type="molecule type" value="Genomic_DNA"/>
</dbReference>
<feature type="domain" description="Cytidyltransferase-like" evidence="5">
    <location>
        <begin position="5"/>
        <end position="132"/>
    </location>
</feature>
<dbReference type="GO" id="GO:0005524">
    <property type="term" value="F:ATP binding"/>
    <property type="evidence" value="ECO:0007669"/>
    <property type="project" value="UniProtKB-KW"/>
</dbReference>
<comment type="similarity">
    <text evidence="1 4">Belongs to the archaeal NMN adenylyltransferase family.</text>
</comment>
<protein>
    <recommendedName>
        <fullName evidence="4">Nicotinamide-nucleotide adenylyltransferase</fullName>
        <ecNumber evidence="4">2.7.7.1</ecNumber>
    </recommendedName>
    <alternativeName>
        <fullName evidence="4">NAD(+) diphosphorylase</fullName>
    </alternativeName>
    <alternativeName>
        <fullName evidence="4">NAD(+) pyrophosphorylase</fullName>
    </alternativeName>
    <alternativeName>
        <fullName evidence="4">NMN adenylyltransferase</fullName>
    </alternativeName>
</protein>
<keyword evidence="3 4" id="KW-0548">Nucleotidyltransferase</keyword>
<dbReference type="InterPro" id="IPR014729">
    <property type="entry name" value="Rossmann-like_a/b/a_fold"/>
</dbReference>
<dbReference type="GO" id="GO:0009435">
    <property type="term" value="P:NAD+ biosynthetic process"/>
    <property type="evidence" value="ECO:0007669"/>
    <property type="project" value="UniProtKB-UniRule"/>
</dbReference>
<dbReference type="PANTHER" id="PTHR21342">
    <property type="entry name" value="PHOSPHOPANTETHEINE ADENYLYLTRANSFERASE"/>
    <property type="match status" value="1"/>
</dbReference>
<proteinExistence type="inferred from homology"/>
<dbReference type="AlphaFoldDB" id="A0A075H7P1"/>
<reference evidence="6" key="1">
    <citation type="journal article" date="2014" name="Genome Biol. Evol.">
        <title>Pangenome evidence for extensive interdomain horizontal transfer affecting lineage core and shell genes in uncultured planktonic thaumarchaeota and euryarchaeota.</title>
        <authorList>
            <person name="Deschamps P."/>
            <person name="Zivanovic Y."/>
            <person name="Moreira D."/>
            <person name="Rodriguez-Valera F."/>
            <person name="Lopez-Garcia P."/>
        </authorList>
    </citation>
    <scope>NUCLEOTIDE SEQUENCE</scope>
</reference>
<gene>
    <name evidence="6" type="primary">nadM</name>
</gene>
<keyword evidence="4" id="KW-0963">Cytoplasm</keyword>
<evidence type="ECO:0000256" key="1">
    <source>
        <dbReference type="ARBA" id="ARBA00010124"/>
    </source>
</evidence>
<keyword evidence="2 4" id="KW-0808">Transferase</keyword>
<evidence type="ECO:0000256" key="2">
    <source>
        <dbReference type="ARBA" id="ARBA00022679"/>
    </source>
</evidence>
<accession>A0A075H7P1</accession>
<evidence type="ECO:0000256" key="4">
    <source>
        <dbReference type="HAMAP-Rule" id="MF_00243"/>
    </source>
</evidence>
<dbReference type="Pfam" id="PF01467">
    <property type="entry name" value="CTP_transf_like"/>
    <property type="match status" value="1"/>
</dbReference>
<dbReference type="Gene3D" id="3.40.50.620">
    <property type="entry name" value="HUPs"/>
    <property type="match status" value="1"/>
</dbReference>
<keyword evidence="4" id="KW-0547">Nucleotide-binding</keyword>
<comment type="subcellular location">
    <subcellularLocation>
        <location evidence="4">Cytoplasm</location>
    </subcellularLocation>
</comment>
<comment type="catalytic activity">
    <reaction evidence="4">
        <text>beta-nicotinamide D-ribonucleotide + ATP + H(+) = diphosphate + NAD(+)</text>
        <dbReference type="Rhea" id="RHEA:21360"/>
        <dbReference type="ChEBI" id="CHEBI:14649"/>
        <dbReference type="ChEBI" id="CHEBI:15378"/>
        <dbReference type="ChEBI" id="CHEBI:30616"/>
        <dbReference type="ChEBI" id="CHEBI:33019"/>
        <dbReference type="ChEBI" id="CHEBI:57540"/>
        <dbReference type="EC" id="2.7.7.1"/>
    </reaction>
</comment>
<keyword evidence="4" id="KW-0662">Pyridine nucleotide biosynthesis</keyword>
<dbReference type="GO" id="GO:0005737">
    <property type="term" value="C:cytoplasm"/>
    <property type="evidence" value="ECO:0007669"/>
    <property type="project" value="UniProtKB-SubCell"/>
</dbReference>
<keyword evidence="4" id="KW-0067">ATP-binding</keyword>
<dbReference type="UniPathway" id="UPA00253">
    <property type="reaction ID" value="UER00600"/>
</dbReference>
<evidence type="ECO:0000259" key="5">
    <source>
        <dbReference type="Pfam" id="PF01467"/>
    </source>
</evidence>